<comment type="caution">
    <text evidence="1">The sequence shown here is derived from an EMBL/GenBank/DDBJ whole genome shotgun (WGS) entry which is preliminary data.</text>
</comment>
<keyword evidence="2" id="KW-1185">Reference proteome</keyword>
<dbReference type="AlphaFoldDB" id="A0A1S8CFV1"/>
<accession>A0A1S8CFV1</accession>
<evidence type="ECO:0000313" key="2">
    <source>
        <dbReference type="Proteomes" id="UP000216021"/>
    </source>
</evidence>
<protein>
    <submittedName>
        <fullName evidence="1">Uncharacterized protein</fullName>
    </submittedName>
</protein>
<dbReference type="Proteomes" id="UP000216021">
    <property type="component" value="Unassembled WGS sequence"/>
</dbReference>
<name>A0A1S8CFV1_9GAMM</name>
<dbReference type="RefSeq" id="WP_076943438.1">
    <property type="nucleotide sequence ID" value="NZ_MOXD01000010.1"/>
</dbReference>
<reference evidence="1 2" key="1">
    <citation type="submission" date="2016-11" db="EMBL/GenBank/DDBJ databases">
        <title>Rahnella oryzae sp. nov., isolated from rice root.</title>
        <authorList>
            <person name="Zhang X.-X."/>
            <person name="Zhang J."/>
        </authorList>
    </citation>
    <scope>NUCLEOTIDE SEQUENCE [LARGE SCALE GENOMIC DNA]</scope>
    <source>
        <strain evidence="1 2">J11-6</strain>
    </source>
</reference>
<gene>
    <name evidence="1" type="ORF">BMI79_17310</name>
</gene>
<proteinExistence type="predicted"/>
<sequence>MMKNEKVVPTLYYLSPLLNSRRVLFNANDILQFGLDTNAESKLKKGGAIISIPKYFTAQQVREIVKIIEEIPCEHKNIFTSTEAEQWSDMWIFQKK</sequence>
<evidence type="ECO:0000313" key="1">
    <source>
        <dbReference type="EMBL" id="OMQ20870.1"/>
    </source>
</evidence>
<organism evidence="1 2">
    <name type="scientific">Serratia oryzae</name>
    <dbReference type="NCBI Taxonomy" id="2034155"/>
    <lineage>
        <taxon>Bacteria</taxon>
        <taxon>Pseudomonadati</taxon>
        <taxon>Pseudomonadota</taxon>
        <taxon>Gammaproteobacteria</taxon>
        <taxon>Enterobacterales</taxon>
        <taxon>Yersiniaceae</taxon>
        <taxon>Serratia</taxon>
    </lineage>
</organism>
<dbReference type="STRING" id="2034155.BMI79_17310"/>
<dbReference type="EMBL" id="MOXD01000010">
    <property type="protein sequence ID" value="OMQ20870.1"/>
    <property type="molecule type" value="Genomic_DNA"/>
</dbReference>